<dbReference type="PANTHER" id="PTHR46624">
    <property type="entry name" value="AGAP002036-PA"/>
    <property type="match status" value="1"/>
</dbReference>
<dbReference type="GO" id="GO:0008270">
    <property type="term" value="F:zinc ion binding"/>
    <property type="evidence" value="ECO:0007669"/>
    <property type="project" value="UniProtKB-KW"/>
</dbReference>
<dbReference type="Proteomes" id="UP001519460">
    <property type="component" value="Unassembled WGS sequence"/>
</dbReference>
<dbReference type="PROSITE" id="PS50119">
    <property type="entry name" value="ZF_BBOX"/>
    <property type="match status" value="1"/>
</dbReference>
<keyword evidence="2 4" id="KW-0863">Zinc-finger</keyword>
<dbReference type="SMART" id="SM00064">
    <property type="entry name" value="FYVE"/>
    <property type="match status" value="2"/>
</dbReference>
<dbReference type="PROSITE" id="PS50178">
    <property type="entry name" value="ZF_FYVE"/>
    <property type="match status" value="2"/>
</dbReference>
<accession>A0ABD0M0N0</accession>
<dbReference type="InterPro" id="IPR013083">
    <property type="entry name" value="Znf_RING/FYVE/PHD"/>
</dbReference>
<dbReference type="InterPro" id="IPR027417">
    <property type="entry name" value="P-loop_NTPase"/>
</dbReference>
<evidence type="ECO:0000313" key="7">
    <source>
        <dbReference type="EMBL" id="KAK7505474.1"/>
    </source>
</evidence>
<organism evidence="7 8">
    <name type="scientific">Batillaria attramentaria</name>
    <dbReference type="NCBI Taxonomy" id="370345"/>
    <lineage>
        <taxon>Eukaryota</taxon>
        <taxon>Metazoa</taxon>
        <taxon>Spiralia</taxon>
        <taxon>Lophotrochozoa</taxon>
        <taxon>Mollusca</taxon>
        <taxon>Gastropoda</taxon>
        <taxon>Caenogastropoda</taxon>
        <taxon>Sorbeoconcha</taxon>
        <taxon>Cerithioidea</taxon>
        <taxon>Batillariidae</taxon>
        <taxon>Batillaria</taxon>
    </lineage>
</organism>
<dbReference type="EMBL" id="JACVVK020000010">
    <property type="protein sequence ID" value="KAK7505474.1"/>
    <property type="molecule type" value="Genomic_DNA"/>
</dbReference>
<evidence type="ECO:0000259" key="6">
    <source>
        <dbReference type="PROSITE" id="PS50178"/>
    </source>
</evidence>
<evidence type="ECO:0000313" key="8">
    <source>
        <dbReference type="Proteomes" id="UP001519460"/>
    </source>
</evidence>
<feature type="domain" description="FYVE-type" evidence="6">
    <location>
        <begin position="674"/>
        <end position="735"/>
    </location>
</feature>
<dbReference type="CDD" id="cd15734">
    <property type="entry name" value="FYVE_ZFYV1"/>
    <property type="match status" value="2"/>
</dbReference>
<evidence type="ECO:0000256" key="2">
    <source>
        <dbReference type="ARBA" id="ARBA00022771"/>
    </source>
</evidence>
<dbReference type="PANTHER" id="PTHR46624:SF4">
    <property type="entry name" value="FYVE-TYPE DOMAIN-CONTAINING PROTEIN"/>
    <property type="match status" value="1"/>
</dbReference>
<name>A0ABD0M0N0_9CAEN</name>
<dbReference type="Gene3D" id="3.40.50.300">
    <property type="entry name" value="P-loop containing nucleotide triphosphate hydrolases"/>
    <property type="match status" value="1"/>
</dbReference>
<evidence type="ECO:0000256" key="4">
    <source>
        <dbReference type="PROSITE-ProRule" id="PRU00024"/>
    </source>
</evidence>
<dbReference type="InterPro" id="IPR042427">
    <property type="entry name" value="ZFYV1"/>
</dbReference>
<dbReference type="Pfam" id="PF01363">
    <property type="entry name" value="FYVE"/>
    <property type="match status" value="2"/>
</dbReference>
<keyword evidence="1" id="KW-0479">Metal-binding</keyword>
<dbReference type="InterPro" id="IPR000306">
    <property type="entry name" value="Znf_FYVE"/>
</dbReference>
<keyword evidence="8" id="KW-1185">Reference proteome</keyword>
<comment type="caution">
    <text evidence="7">The sequence shown here is derived from an EMBL/GenBank/DDBJ whole genome shotgun (WGS) entry which is preliminary data.</text>
</comment>
<dbReference type="InterPro" id="IPR011011">
    <property type="entry name" value="Znf_FYVE_PHD"/>
</dbReference>
<dbReference type="InterPro" id="IPR000315">
    <property type="entry name" value="Znf_B-box"/>
</dbReference>
<dbReference type="InterPro" id="IPR017455">
    <property type="entry name" value="Znf_FYVE-rel"/>
</dbReference>
<protein>
    <recommendedName>
        <fullName evidence="9">Zinc finger FYVE domain-containing protein 1</fullName>
    </recommendedName>
</protein>
<dbReference type="SUPFAM" id="SSF57903">
    <property type="entry name" value="FYVE/PHD zinc finger"/>
    <property type="match status" value="2"/>
</dbReference>
<dbReference type="SUPFAM" id="SSF52540">
    <property type="entry name" value="P-loop containing nucleoside triphosphate hydrolases"/>
    <property type="match status" value="1"/>
</dbReference>
<proteinExistence type="predicted"/>
<evidence type="ECO:0008006" key="9">
    <source>
        <dbReference type="Google" id="ProtNLM"/>
    </source>
</evidence>
<reference evidence="7 8" key="1">
    <citation type="journal article" date="2023" name="Sci. Data">
        <title>Genome assembly of the Korean intertidal mud-creeper Batillaria attramentaria.</title>
        <authorList>
            <person name="Patra A.K."/>
            <person name="Ho P.T."/>
            <person name="Jun S."/>
            <person name="Lee S.J."/>
            <person name="Kim Y."/>
            <person name="Won Y.J."/>
        </authorList>
    </citation>
    <scope>NUCLEOTIDE SEQUENCE [LARGE SCALE GENOMIC DNA]</scope>
    <source>
        <strain evidence="7">Wonlab-2016</strain>
    </source>
</reference>
<evidence type="ECO:0000259" key="5">
    <source>
        <dbReference type="PROSITE" id="PS50119"/>
    </source>
</evidence>
<evidence type="ECO:0000256" key="3">
    <source>
        <dbReference type="ARBA" id="ARBA00022833"/>
    </source>
</evidence>
<dbReference type="AlphaFoldDB" id="A0ABD0M0N0"/>
<dbReference type="Gene3D" id="3.30.40.10">
    <property type="entry name" value="Zinc/RING finger domain, C3HC4 (zinc finger)"/>
    <property type="match status" value="2"/>
</dbReference>
<feature type="domain" description="B box-type" evidence="5">
    <location>
        <begin position="70"/>
        <end position="121"/>
    </location>
</feature>
<sequence>MLRPQPKRRQKCRTSKHFCEEKLSCPDPISEAAYYCRDCNSHQCQNCERDIHSRKLSFEFHDRRIIEPPSPTCLCQSHNLGLDCKNRNFADVWCENCRVVFCFDCFNEYHKNRKQHVSISFAHYEKRERERVFAEEAFATTHEGLSIKQTSPLSPNDDTLTFCSFPQGAQQLQTQVHDFESARMSFSRNSSVHSNGSNHSMPDLCPDADLRQLTTELAEAGMDDSLYDETTGTSTTNPLLTRSFLLVNDKEELQVRDETEFTERLGCPKDSSVKVLSIFGNTGDGKSHTLNHTFFHGQEVFKTSAFQDSCTVGVWASYDDSNSVIIIDTEGLLGSSSNDNRRTRLLLKVLATSDIVVFRTRAERLHNDMFVFLSNASKAYKKHFSEELRTASQRYRIKESNLGPTLVVFQETTHTEPLKGEQNRRADAVLRDLFAKHNYPVDAFNEVCYVGTKTVKPPTDFTAFRNFVLARLRDNSIRASRNPSVMFQSLKALNEKFNGEIERVQLNTFPEKYFTCVATCLACGAKCMKTMNHDTEVESHDAGRDAHCQYKCALAGRKNIVVPKTSESSDSSWMGLTKYLWSGYVLECSACGVIYRSRERWFGNLDPESQVLVEVRHIWPQGNRALQGTHNAARKVLDSFHYMRDTISSISAKPTKMLAEWTADQIAPAYWVPNSQIIKCRHCELVFTSNEQKHHCRACGQGFCDECSTKSRPVPERGWGEEPVRVCDACFAGNSAGHEARPGEEPVTARKVGEAVSSTLGVLASALDYPMGMLKDSARPEYWVPDEQIKTCIICEEEFTLKRPIHHCRACGQGVCDECSQGRRPVPLRGWDYPVRVCSKCEKKRDEM</sequence>
<keyword evidence="3" id="KW-0862">Zinc</keyword>
<dbReference type="CDD" id="cd19757">
    <property type="entry name" value="Bbox1"/>
    <property type="match status" value="1"/>
</dbReference>
<evidence type="ECO:0000256" key="1">
    <source>
        <dbReference type="ARBA" id="ARBA00022723"/>
    </source>
</evidence>
<feature type="domain" description="FYVE-type" evidence="6">
    <location>
        <begin position="786"/>
        <end position="846"/>
    </location>
</feature>
<gene>
    <name evidence="7" type="ORF">BaRGS_00003219</name>
</gene>